<feature type="active site" description="Proton donor" evidence="2">
    <location>
        <position position="45"/>
    </location>
</feature>
<dbReference type="RefSeq" id="WP_116067310.1">
    <property type="nucleotide sequence ID" value="NZ_BONB01000080.1"/>
</dbReference>
<dbReference type="SUPFAM" id="SSF55144">
    <property type="entry name" value="LigT-like"/>
    <property type="match status" value="1"/>
</dbReference>
<comment type="function">
    <text evidence="2">Hydrolyzes RNA 2',3'-cyclic phosphodiester to an RNA 2'-phosphomonoester.</text>
</comment>
<keyword evidence="3" id="KW-0436">Ligase</keyword>
<organism evidence="3 4">
    <name type="scientific">Asanoa ferruginea</name>
    <dbReference type="NCBI Taxonomy" id="53367"/>
    <lineage>
        <taxon>Bacteria</taxon>
        <taxon>Bacillati</taxon>
        <taxon>Actinomycetota</taxon>
        <taxon>Actinomycetes</taxon>
        <taxon>Micromonosporales</taxon>
        <taxon>Micromonosporaceae</taxon>
        <taxon>Asanoa</taxon>
    </lineage>
</organism>
<comment type="caution">
    <text evidence="3">The sequence shown here is derived from an EMBL/GenBank/DDBJ whole genome shotgun (WGS) entry which is preliminary data.</text>
</comment>
<dbReference type="GO" id="GO:0016874">
    <property type="term" value="F:ligase activity"/>
    <property type="evidence" value="ECO:0007669"/>
    <property type="project" value="UniProtKB-KW"/>
</dbReference>
<comment type="similarity">
    <text evidence="2">Belongs to the 2H phosphoesterase superfamily. ThpR family.</text>
</comment>
<keyword evidence="1 2" id="KW-0378">Hydrolase</keyword>
<dbReference type="InterPro" id="IPR009097">
    <property type="entry name" value="Cyclic_Pdiesterase"/>
</dbReference>
<dbReference type="Pfam" id="PF13563">
    <property type="entry name" value="2_5_RNA_ligase2"/>
    <property type="match status" value="1"/>
</dbReference>
<proteinExistence type="inferred from homology"/>
<dbReference type="GO" id="GO:0008664">
    <property type="term" value="F:RNA 2',3'-cyclic 3'-phosphodiesterase activity"/>
    <property type="evidence" value="ECO:0007669"/>
    <property type="project" value="UniProtKB-EC"/>
</dbReference>
<protein>
    <recommendedName>
        <fullName evidence="2">RNA 2',3'-cyclic phosphodiesterase</fullName>
        <shortName evidence="2">RNA 2',3'-CPDase</shortName>
        <ecNumber evidence="2">3.1.4.58</ecNumber>
    </recommendedName>
</protein>
<dbReference type="PANTHER" id="PTHR35561:SF1">
    <property type="entry name" value="RNA 2',3'-CYCLIC PHOSPHODIESTERASE"/>
    <property type="match status" value="1"/>
</dbReference>
<dbReference type="NCBIfam" id="TIGR02258">
    <property type="entry name" value="2_5_ligase"/>
    <property type="match status" value="1"/>
</dbReference>
<dbReference type="HAMAP" id="MF_01940">
    <property type="entry name" value="RNA_CPDase"/>
    <property type="match status" value="1"/>
</dbReference>
<reference evidence="3 4" key="1">
    <citation type="submission" date="2018-08" db="EMBL/GenBank/DDBJ databases">
        <title>Sequencing the genomes of 1000 actinobacteria strains.</title>
        <authorList>
            <person name="Klenk H.-P."/>
        </authorList>
    </citation>
    <scope>NUCLEOTIDE SEQUENCE [LARGE SCALE GENOMIC DNA]</scope>
    <source>
        <strain evidence="3 4">DSM 44099</strain>
    </source>
</reference>
<dbReference type="EC" id="3.1.4.58" evidence="2"/>
<accession>A0A3D9ZEE6</accession>
<dbReference type="InterPro" id="IPR004175">
    <property type="entry name" value="RNA_CPDase"/>
</dbReference>
<keyword evidence="4" id="KW-1185">Reference proteome</keyword>
<comment type="catalytic activity">
    <reaction evidence="2">
        <text>a 3'-end 2',3'-cyclophospho-ribonucleotide-RNA + H2O = a 3'-end 2'-phospho-ribonucleotide-RNA + H(+)</text>
        <dbReference type="Rhea" id="RHEA:11828"/>
        <dbReference type="Rhea" id="RHEA-COMP:10464"/>
        <dbReference type="Rhea" id="RHEA-COMP:17353"/>
        <dbReference type="ChEBI" id="CHEBI:15377"/>
        <dbReference type="ChEBI" id="CHEBI:15378"/>
        <dbReference type="ChEBI" id="CHEBI:83064"/>
        <dbReference type="ChEBI" id="CHEBI:173113"/>
        <dbReference type="EC" id="3.1.4.58"/>
    </reaction>
</comment>
<name>A0A3D9ZEE6_9ACTN</name>
<dbReference type="OrthoDB" id="9787070at2"/>
<evidence type="ECO:0000313" key="3">
    <source>
        <dbReference type="EMBL" id="REF95671.1"/>
    </source>
</evidence>
<dbReference type="PANTHER" id="PTHR35561">
    <property type="entry name" value="RNA 2',3'-CYCLIC PHOSPHODIESTERASE"/>
    <property type="match status" value="1"/>
</dbReference>
<gene>
    <name evidence="3" type="ORF">DFJ67_1630</name>
</gene>
<sequence length="194" mass="21392">MRLFVAAYPPEGAVADLAAFVSRLRVGRAAAAGVNTRLAKPETYHLTLAFLGDVADERLADVEAAIGRAVDRLPPAVPEVALAGGGRFGRGAFTLMWVGVTGDLDPMRALHKGLRRELKRARLPYDDRPWKPHLTLARPGDRLPRAEVDADRDELNAYEGPRWPVRELLLMRSHLGPNPTYDRLTNWSLAGSLR</sequence>
<feature type="active site" description="Proton acceptor" evidence="2">
    <location>
        <position position="133"/>
    </location>
</feature>
<dbReference type="GO" id="GO:0004113">
    <property type="term" value="F:2',3'-cyclic-nucleotide 3'-phosphodiesterase activity"/>
    <property type="evidence" value="ECO:0007669"/>
    <property type="project" value="InterPro"/>
</dbReference>
<evidence type="ECO:0000256" key="2">
    <source>
        <dbReference type="HAMAP-Rule" id="MF_01940"/>
    </source>
</evidence>
<feature type="short sequence motif" description="HXTX 2" evidence="2">
    <location>
        <begin position="133"/>
        <end position="136"/>
    </location>
</feature>
<dbReference type="EMBL" id="QUMQ01000001">
    <property type="protein sequence ID" value="REF95671.1"/>
    <property type="molecule type" value="Genomic_DNA"/>
</dbReference>
<dbReference type="AlphaFoldDB" id="A0A3D9ZEE6"/>
<evidence type="ECO:0000256" key="1">
    <source>
        <dbReference type="ARBA" id="ARBA00022801"/>
    </source>
</evidence>
<dbReference type="Gene3D" id="3.90.1140.10">
    <property type="entry name" value="Cyclic phosphodiesterase"/>
    <property type="match status" value="1"/>
</dbReference>
<dbReference type="Proteomes" id="UP000256913">
    <property type="component" value="Unassembled WGS sequence"/>
</dbReference>
<feature type="short sequence motif" description="HXTX 1" evidence="2">
    <location>
        <begin position="45"/>
        <end position="48"/>
    </location>
</feature>
<evidence type="ECO:0000313" key="4">
    <source>
        <dbReference type="Proteomes" id="UP000256913"/>
    </source>
</evidence>